<dbReference type="InterPro" id="IPR037278">
    <property type="entry name" value="ARFGAP/RecO"/>
</dbReference>
<evidence type="ECO:0000313" key="9">
    <source>
        <dbReference type="EMBL" id="KDR51544.1"/>
    </source>
</evidence>
<dbReference type="Pfam" id="PF11967">
    <property type="entry name" value="RecO_N"/>
    <property type="match status" value="1"/>
</dbReference>
<dbReference type="InterPro" id="IPR042242">
    <property type="entry name" value="RecO_C"/>
</dbReference>
<evidence type="ECO:0000259" key="8">
    <source>
        <dbReference type="Pfam" id="PF11967"/>
    </source>
</evidence>
<dbReference type="NCBIfam" id="TIGR00613">
    <property type="entry name" value="reco"/>
    <property type="match status" value="1"/>
</dbReference>
<keyword evidence="4 7" id="KW-0233">DNA recombination</keyword>
<dbReference type="Proteomes" id="UP000027442">
    <property type="component" value="Unassembled WGS sequence"/>
</dbReference>
<dbReference type="Gene3D" id="1.20.1440.120">
    <property type="entry name" value="Recombination protein O, C-terminal domain"/>
    <property type="match status" value="1"/>
</dbReference>
<keyword evidence="3 7" id="KW-0227">DNA damage</keyword>
<dbReference type="Pfam" id="PF02565">
    <property type="entry name" value="RecO_C"/>
    <property type="match status" value="1"/>
</dbReference>
<feature type="domain" description="DNA replication/recombination mediator RecO N-terminal" evidence="8">
    <location>
        <begin position="1"/>
        <end position="81"/>
    </location>
</feature>
<comment type="caution">
    <text evidence="9">The sequence shown here is derived from an EMBL/GenBank/DDBJ whole genome shotgun (WGS) entry which is preliminary data.</text>
</comment>
<evidence type="ECO:0000256" key="3">
    <source>
        <dbReference type="ARBA" id="ARBA00022763"/>
    </source>
</evidence>
<dbReference type="InterPro" id="IPR012340">
    <property type="entry name" value="NA-bd_OB-fold"/>
</dbReference>
<keyword evidence="5 7" id="KW-0234">DNA repair</keyword>
<dbReference type="HOGENOM" id="CLU_087596_0_0_10"/>
<protein>
    <recommendedName>
        <fullName evidence="2 7">DNA repair protein RecO</fullName>
    </recommendedName>
    <alternativeName>
        <fullName evidence="6 7">Recombination protein O</fullName>
    </alternativeName>
</protein>
<evidence type="ECO:0000256" key="4">
    <source>
        <dbReference type="ARBA" id="ARBA00023172"/>
    </source>
</evidence>
<dbReference type="PATRIC" id="fig|1122985.7.peg.2464"/>
<dbReference type="GO" id="GO:0043590">
    <property type="term" value="C:bacterial nucleoid"/>
    <property type="evidence" value="ECO:0007669"/>
    <property type="project" value="TreeGrafter"/>
</dbReference>
<gene>
    <name evidence="7" type="primary">recO</name>
    <name evidence="9" type="ORF">HMPREF1991_02378</name>
</gene>
<evidence type="ECO:0000256" key="1">
    <source>
        <dbReference type="ARBA" id="ARBA00007452"/>
    </source>
</evidence>
<dbReference type="HAMAP" id="MF_00201">
    <property type="entry name" value="RecO"/>
    <property type="match status" value="1"/>
</dbReference>
<dbReference type="SUPFAM" id="SSF50249">
    <property type="entry name" value="Nucleic acid-binding proteins"/>
    <property type="match status" value="1"/>
</dbReference>
<evidence type="ECO:0000256" key="5">
    <source>
        <dbReference type="ARBA" id="ARBA00023204"/>
    </source>
</evidence>
<comment type="similarity">
    <text evidence="1 7">Belongs to the RecO family.</text>
</comment>
<comment type="function">
    <text evidence="7">Involved in DNA repair and RecF pathway recombination.</text>
</comment>
<dbReference type="EMBL" id="JNGW01000104">
    <property type="protein sequence ID" value="KDR51544.1"/>
    <property type="molecule type" value="Genomic_DNA"/>
</dbReference>
<keyword evidence="10" id="KW-1185">Reference proteome</keyword>
<sequence>MLVKTHAIVLRSLKYGDSQLITDLLTEAFGRVSFVSSIPRTQKAKIKKQLFQPLTLLEIEFDHRPNARLQRLRDARMTYPFTSIPYSEAKLAIALFVAEFLSHATRDEQQNVSLYKYVETSVRWLDGAQHAFANFHLAFMIRLSRFLGFYPNLDDYTRGCLFDLRSGCFVASIPMHNDYLQPDDAAQMANLMRITPQTMHLFAFSHHERNRCTQLAINFYRLHIPSFPELKSFDVLRAVYGE</sequence>
<evidence type="ECO:0000256" key="7">
    <source>
        <dbReference type="HAMAP-Rule" id="MF_00201"/>
    </source>
</evidence>
<dbReference type="RefSeq" id="WP_018966690.1">
    <property type="nucleotide sequence ID" value="NZ_KB899211.1"/>
</dbReference>
<name>A0A069QHN4_HOYLO</name>
<dbReference type="GO" id="GO:0006302">
    <property type="term" value="P:double-strand break repair"/>
    <property type="evidence" value="ECO:0007669"/>
    <property type="project" value="TreeGrafter"/>
</dbReference>
<dbReference type="GO" id="GO:0006310">
    <property type="term" value="P:DNA recombination"/>
    <property type="evidence" value="ECO:0007669"/>
    <property type="project" value="UniProtKB-UniRule"/>
</dbReference>
<dbReference type="Gene3D" id="2.40.50.140">
    <property type="entry name" value="Nucleic acid-binding proteins"/>
    <property type="match status" value="1"/>
</dbReference>
<dbReference type="InterPro" id="IPR003717">
    <property type="entry name" value="RecO"/>
</dbReference>
<dbReference type="PANTHER" id="PTHR33991">
    <property type="entry name" value="DNA REPAIR PROTEIN RECO"/>
    <property type="match status" value="1"/>
</dbReference>
<dbReference type="PANTHER" id="PTHR33991:SF1">
    <property type="entry name" value="DNA REPAIR PROTEIN RECO"/>
    <property type="match status" value="1"/>
</dbReference>
<evidence type="ECO:0000256" key="6">
    <source>
        <dbReference type="ARBA" id="ARBA00033409"/>
    </source>
</evidence>
<dbReference type="SUPFAM" id="SSF57863">
    <property type="entry name" value="ArfGap/RecO-like zinc finger"/>
    <property type="match status" value="1"/>
</dbReference>
<organism evidence="9 10">
    <name type="scientific">Hoylesella loescheii DSM 19665 = JCM 12249 = ATCC 15930</name>
    <dbReference type="NCBI Taxonomy" id="1122985"/>
    <lineage>
        <taxon>Bacteria</taxon>
        <taxon>Pseudomonadati</taxon>
        <taxon>Bacteroidota</taxon>
        <taxon>Bacteroidia</taxon>
        <taxon>Bacteroidales</taxon>
        <taxon>Prevotellaceae</taxon>
        <taxon>Hoylesella</taxon>
    </lineage>
</organism>
<accession>A0A069QHN4</accession>
<proteinExistence type="inferred from homology"/>
<reference evidence="9 10" key="1">
    <citation type="submission" date="2013-08" db="EMBL/GenBank/DDBJ databases">
        <authorList>
            <person name="Weinstock G."/>
            <person name="Sodergren E."/>
            <person name="Wylie T."/>
            <person name="Fulton L."/>
            <person name="Fulton R."/>
            <person name="Fronick C."/>
            <person name="O'Laughlin M."/>
            <person name="Godfrey J."/>
            <person name="Miner T."/>
            <person name="Herter B."/>
            <person name="Appelbaum E."/>
            <person name="Cordes M."/>
            <person name="Lek S."/>
            <person name="Wollam A."/>
            <person name="Pepin K.H."/>
            <person name="Palsikar V.B."/>
            <person name="Mitreva M."/>
            <person name="Wilson R.K."/>
        </authorList>
    </citation>
    <scope>NUCLEOTIDE SEQUENCE [LARGE SCALE GENOMIC DNA]</scope>
    <source>
        <strain evidence="9 10">ATCC 15930</strain>
    </source>
</reference>
<dbReference type="eggNOG" id="COG1381">
    <property type="taxonomic scope" value="Bacteria"/>
</dbReference>
<evidence type="ECO:0000313" key="10">
    <source>
        <dbReference type="Proteomes" id="UP000027442"/>
    </source>
</evidence>
<dbReference type="AlphaFoldDB" id="A0A069QHN4"/>
<evidence type="ECO:0000256" key="2">
    <source>
        <dbReference type="ARBA" id="ARBA00021310"/>
    </source>
</evidence>
<dbReference type="InterPro" id="IPR022572">
    <property type="entry name" value="DNA_rep/recomb_RecO_N"/>
</dbReference>